<evidence type="ECO:0000313" key="2">
    <source>
        <dbReference type="EMBL" id="KAK7460675.1"/>
    </source>
</evidence>
<accession>A0ABR1JGD4</accession>
<comment type="caution">
    <text evidence="2">The sequence shown here is derived from an EMBL/GenBank/DDBJ whole genome shotgun (WGS) entry which is preliminary data.</text>
</comment>
<sequence length="298" mass="33008">MMPSSNSSTPTPNSYYPYYNYAPPWPAITYQAYPPSTHAYSAVYAQYPPSTPAAPSHVTTNLPRSRSQAQTQTLNIISREPSARKRPLNEVADGQVPRNVRQRTHWGKENTPTVTSTVAGAGPMPFSVETSTSGPHPAFTSEIFKSVQKKGQKNSAAATDVWYFMMPADEEKVPIFDSNAPPKIYESRPKIEEGKWIACRLCPQGGKKGVWQNSPGGMTGNIREHLLKNHPKIYDEYVLKLHLKNAEKIAGTSALPNTSSYARGPGEPFSSEKFLELLVQWIVVDDQVCLNILNSILQ</sequence>
<organism evidence="2 3">
    <name type="scientific">Marasmiellus scandens</name>
    <dbReference type="NCBI Taxonomy" id="2682957"/>
    <lineage>
        <taxon>Eukaryota</taxon>
        <taxon>Fungi</taxon>
        <taxon>Dikarya</taxon>
        <taxon>Basidiomycota</taxon>
        <taxon>Agaricomycotina</taxon>
        <taxon>Agaricomycetes</taxon>
        <taxon>Agaricomycetidae</taxon>
        <taxon>Agaricales</taxon>
        <taxon>Marasmiineae</taxon>
        <taxon>Omphalotaceae</taxon>
        <taxon>Marasmiellus</taxon>
    </lineage>
</organism>
<protein>
    <recommendedName>
        <fullName evidence="4">BED-type domain-containing protein</fullName>
    </recommendedName>
</protein>
<reference evidence="2 3" key="1">
    <citation type="submission" date="2024-01" db="EMBL/GenBank/DDBJ databases">
        <title>A draft genome for the cacao thread blight pathogen Marasmiellus scandens.</title>
        <authorList>
            <person name="Baruah I.K."/>
            <person name="Leung J."/>
            <person name="Bukari Y."/>
            <person name="Amoako-Attah I."/>
            <person name="Meinhardt L.W."/>
            <person name="Bailey B.A."/>
            <person name="Cohen S.P."/>
        </authorList>
    </citation>
    <scope>NUCLEOTIDE SEQUENCE [LARGE SCALE GENOMIC DNA]</scope>
    <source>
        <strain evidence="2 3">GH-19</strain>
    </source>
</reference>
<name>A0ABR1JGD4_9AGAR</name>
<gene>
    <name evidence="2" type="ORF">VKT23_009390</name>
</gene>
<evidence type="ECO:0000313" key="3">
    <source>
        <dbReference type="Proteomes" id="UP001498398"/>
    </source>
</evidence>
<feature type="region of interest" description="Disordered" evidence="1">
    <location>
        <begin position="52"/>
        <end position="72"/>
    </location>
</feature>
<dbReference type="EMBL" id="JBANRG010000015">
    <property type="protein sequence ID" value="KAK7460675.1"/>
    <property type="molecule type" value="Genomic_DNA"/>
</dbReference>
<keyword evidence="3" id="KW-1185">Reference proteome</keyword>
<evidence type="ECO:0008006" key="4">
    <source>
        <dbReference type="Google" id="ProtNLM"/>
    </source>
</evidence>
<evidence type="ECO:0000256" key="1">
    <source>
        <dbReference type="SAM" id="MobiDB-lite"/>
    </source>
</evidence>
<proteinExistence type="predicted"/>
<dbReference type="Proteomes" id="UP001498398">
    <property type="component" value="Unassembled WGS sequence"/>
</dbReference>
<feature type="compositionally biased region" description="Polar residues" evidence="1">
    <location>
        <begin position="57"/>
        <end position="72"/>
    </location>
</feature>